<dbReference type="RefSeq" id="WP_378288374.1">
    <property type="nucleotide sequence ID" value="NZ_JBHSON010000087.1"/>
</dbReference>
<feature type="domain" description="FAD/NAD(P)-binding" evidence="8">
    <location>
        <begin position="7"/>
        <end position="213"/>
    </location>
</feature>
<evidence type="ECO:0000256" key="7">
    <source>
        <dbReference type="ARBA" id="ARBA00023033"/>
    </source>
</evidence>
<gene>
    <name evidence="9" type="ORF">ACFPZN_42950</name>
</gene>
<dbReference type="Proteomes" id="UP001596074">
    <property type="component" value="Unassembled WGS sequence"/>
</dbReference>
<keyword evidence="5" id="KW-0521">NADP</keyword>
<comment type="similarity">
    <text evidence="2">Belongs to the FAD-binding monooxygenase family.</text>
</comment>
<dbReference type="InterPro" id="IPR036188">
    <property type="entry name" value="FAD/NAD-bd_sf"/>
</dbReference>
<dbReference type="GO" id="GO:0004497">
    <property type="term" value="F:monooxygenase activity"/>
    <property type="evidence" value="ECO:0007669"/>
    <property type="project" value="UniProtKB-KW"/>
</dbReference>
<dbReference type="PANTHER" id="PTHR43098:SF3">
    <property type="entry name" value="L-ORNITHINE N(5)-MONOOXYGENASE-RELATED"/>
    <property type="match status" value="1"/>
</dbReference>
<evidence type="ECO:0000256" key="2">
    <source>
        <dbReference type="ARBA" id="ARBA00010139"/>
    </source>
</evidence>
<protein>
    <submittedName>
        <fullName evidence="9">Flavin-containing monooxygenase</fullName>
        <ecNumber evidence="9">1.14.13.-</ecNumber>
    </submittedName>
</protein>
<reference evidence="10" key="1">
    <citation type="journal article" date="2019" name="Int. J. Syst. Evol. Microbiol.">
        <title>The Global Catalogue of Microorganisms (GCM) 10K type strain sequencing project: providing services to taxonomists for standard genome sequencing and annotation.</title>
        <authorList>
            <consortium name="The Broad Institute Genomics Platform"/>
            <consortium name="The Broad Institute Genome Sequencing Center for Infectious Disease"/>
            <person name="Wu L."/>
            <person name="Ma J."/>
        </authorList>
    </citation>
    <scope>NUCLEOTIDE SEQUENCE [LARGE SCALE GENOMIC DNA]</scope>
    <source>
        <strain evidence="10">KCTC 42087</strain>
    </source>
</reference>
<keyword evidence="6 9" id="KW-0560">Oxidoreductase</keyword>
<dbReference type="SUPFAM" id="SSF51905">
    <property type="entry name" value="FAD/NAD(P)-binding domain"/>
    <property type="match status" value="3"/>
</dbReference>
<proteinExistence type="inferred from homology"/>
<evidence type="ECO:0000313" key="9">
    <source>
        <dbReference type="EMBL" id="MFC5752414.1"/>
    </source>
</evidence>
<name>A0ABW1ACX8_9ACTN</name>
<dbReference type="EMBL" id="JBHSON010000087">
    <property type="protein sequence ID" value="MFC5752414.1"/>
    <property type="molecule type" value="Genomic_DNA"/>
</dbReference>
<evidence type="ECO:0000256" key="6">
    <source>
        <dbReference type="ARBA" id="ARBA00023002"/>
    </source>
</evidence>
<dbReference type="PANTHER" id="PTHR43098">
    <property type="entry name" value="L-ORNITHINE N(5)-MONOOXYGENASE-RELATED"/>
    <property type="match status" value="1"/>
</dbReference>
<dbReference type="Pfam" id="PF07992">
    <property type="entry name" value="Pyr_redox_2"/>
    <property type="match status" value="1"/>
</dbReference>
<accession>A0ABW1ACX8</accession>
<evidence type="ECO:0000313" key="10">
    <source>
        <dbReference type="Proteomes" id="UP001596074"/>
    </source>
</evidence>
<evidence type="ECO:0000256" key="3">
    <source>
        <dbReference type="ARBA" id="ARBA00022630"/>
    </source>
</evidence>
<organism evidence="9 10">
    <name type="scientific">Actinomadura rugatobispora</name>
    <dbReference type="NCBI Taxonomy" id="1994"/>
    <lineage>
        <taxon>Bacteria</taxon>
        <taxon>Bacillati</taxon>
        <taxon>Actinomycetota</taxon>
        <taxon>Actinomycetes</taxon>
        <taxon>Streptosporangiales</taxon>
        <taxon>Thermomonosporaceae</taxon>
        <taxon>Actinomadura</taxon>
    </lineage>
</organism>
<evidence type="ECO:0000259" key="8">
    <source>
        <dbReference type="Pfam" id="PF07992"/>
    </source>
</evidence>
<evidence type="ECO:0000256" key="5">
    <source>
        <dbReference type="ARBA" id="ARBA00022857"/>
    </source>
</evidence>
<evidence type="ECO:0000256" key="1">
    <source>
        <dbReference type="ARBA" id="ARBA00001974"/>
    </source>
</evidence>
<sequence>MARHTDYDAIVIGAGFGGMYALHRLRDDLGMRVRVYERGTDVGGTWYWNRYPGARCDVESMFYSYSFSEELEQEWEWTERFPAQPEILAYANHVADRFDLRRDIAFGISVAAASFDASGNRWLVETGGGERASAPFLITAVGCLSASRVPAIPGLDDFAGETCHTGRWPERGVDLAGKRVAVIGTGSSGVQAIPVIAREAGHLTVFQRTPHFTIPAGNRPLRPDEVAGIKAEYRRLRAESRVSPSGVPLKEPPIGSALEVPREEGIAELDRRWKNGGTALMTTFSDTSRDIDANGVLAGYVRERIREAVADPATADLLTPADYPIGAKRICLDTGYYAAYNRDDVTLVSVRDTPIERITPRGVLVGGVEHEVDVIVFATGYDAMTGPLNAIDIRGACGRSLRDAWAAGPRTYLGIAAAGFPNLFMVTAPGSPSVLVNMIVSIEQHVDWVRDLLAHCREHGIVRVEARADAQDRWVEHVNELASRTLYPRADSWYVGANVPGKPRVFMPYAGGMGPYREACDDVAADSYRGFTLTGPGTSVPSSKAGRP</sequence>
<keyword evidence="10" id="KW-1185">Reference proteome</keyword>
<evidence type="ECO:0000256" key="4">
    <source>
        <dbReference type="ARBA" id="ARBA00022827"/>
    </source>
</evidence>
<dbReference type="InterPro" id="IPR023753">
    <property type="entry name" value="FAD/NAD-binding_dom"/>
</dbReference>
<comment type="cofactor">
    <cofactor evidence="1">
        <name>FAD</name>
        <dbReference type="ChEBI" id="CHEBI:57692"/>
    </cofactor>
</comment>
<keyword evidence="4" id="KW-0274">FAD</keyword>
<comment type="caution">
    <text evidence="9">The sequence shown here is derived from an EMBL/GenBank/DDBJ whole genome shotgun (WGS) entry which is preliminary data.</text>
</comment>
<dbReference type="EC" id="1.14.13.-" evidence="9"/>
<keyword evidence="3" id="KW-0285">Flavoprotein</keyword>
<keyword evidence="7 9" id="KW-0503">Monooxygenase</keyword>
<dbReference type="InterPro" id="IPR050775">
    <property type="entry name" value="FAD-binding_Monooxygenases"/>
</dbReference>
<dbReference type="Gene3D" id="3.50.50.60">
    <property type="entry name" value="FAD/NAD(P)-binding domain"/>
    <property type="match status" value="3"/>
</dbReference>